<dbReference type="Proteomes" id="UP001171945">
    <property type="component" value="Unassembled WGS sequence"/>
</dbReference>
<dbReference type="Pfam" id="PF25021">
    <property type="entry name" value="TEN_NHL"/>
    <property type="match status" value="1"/>
</dbReference>
<feature type="domain" description="Teneurin NHL" evidence="1">
    <location>
        <begin position="7"/>
        <end position="57"/>
    </location>
</feature>
<name>A0ABT7VUT0_9GAMM</name>
<sequence>NATRGYSGDGKSATTAQLNFPSGVALDKVGNLYINDTQNYRIRRVDIRGNITTIAGDGTQGYHGDNGIATAAQINTAFYVAVDKIGQLYFADTDNYRLRKIDLSLTQFTQ</sequence>
<dbReference type="InterPro" id="IPR011042">
    <property type="entry name" value="6-blade_b-propeller_TolB-like"/>
</dbReference>
<dbReference type="EMBL" id="JAUCGM010000584">
    <property type="protein sequence ID" value="MDM8563339.1"/>
    <property type="molecule type" value="Genomic_DNA"/>
</dbReference>
<accession>A0ABT7VUT0</accession>
<dbReference type="Gene3D" id="2.120.10.30">
    <property type="entry name" value="TolB, C-terminal domain"/>
    <property type="match status" value="1"/>
</dbReference>
<comment type="caution">
    <text evidence="2">The sequence shown here is derived from an EMBL/GenBank/DDBJ whole genome shotgun (WGS) entry which is preliminary data.</text>
</comment>
<evidence type="ECO:0000313" key="3">
    <source>
        <dbReference type="Proteomes" id="UP001171945"/>
    </source>
</evidence>
<protein>
    <recommendedName>
        <fullName evidence="1">Teneurin NHL domain-containing protein</fullName>
    </recommendedName>
</protein>
<dbReference type="InterPro" id="IPR056822">
    <property type="entry name" value="TEN_NHL"/>
</dbReference>
<gene>
    <name evidence="2" type="ORF">QUF54_08295</name>
</gene>
<evidence type="ECO:0000259" key="1">
    <source>
        <dbReference type="Pfam" id="PF25021"/>
    </source>
</evidence>
<dbReference type="SUPFAM" id="SSF63829">
    <property type="entry name" value="Calcium-dependent phosphotriesterase"/>
    <property type="match status" value="1"/>
</dbReference>
<keyword evidence="3" id="KW-1185">Reference proteome</keyword>
<dbReference type="PANTHER" id="PTHR46388:SF2">
    <property type="entry name" value="NHL REPEAT-CONTAINING PROTEIN 2"/>
    <property type="match status" value="1"/>
</dbReference>
<proteinExistence type="predicted"/>
<feature type="non-terminal residue" evidence="2">
    <location>
        <position position="1"/>
    </location>
</feature>
<dbReference type="PANTHER" id="PTHR46388">
    <property type="entry name" value="NHL REPEAT-CONTAINING PROTEIN 2"/>
    <property type="match status" value="1"/>
</dbReference>
<reference evidence="2" key="1">
    <citation type="submission" date="2023-06" db="EMBL/GenBank/DDBJ databases">
        <title>Uncultivated large filamentous bacteria from sulfidic sediments reveal new species and different genomic features in energy metabolism and defense.</title>
        <authorList>
            <person name="Fonseca A."/>
        </authorList>
    </citation>
    <scope>NUCLEOTIDE SEQUENCE</scope>
    <source>
        <strain evidence="2">HSG4</strain>
    </source>
</reference>
<organism evidence="2 3">
    <name type="scientific">Candidatus Marithioploca araucensis</name>
    <dbReference type="NCBI Taxonomy" id="70273"/>
    <lineage>
        <taxon>Bacteria</taxon>
        <taxon>Pseudomonadati</taxon>
        <taxon>Pseudomonadota</taxon>
        <taxon>Gammaproteobacteria</taxon>
        <taxon>Thiotrichales</taxon>
        <taxon>Thiotrichaceae</taxon>
        <taxon>Candidatus Marithioploca</taxon>
    </lineage>
</organism>
<evidence type="ECO:0000313" key="2">
    <source>
        <dbReference type="EMBL" id="MDM8563339.1"/>
    </source>
</evidence>